<sequence>MEVNEKAFIHASMGYDNEMIPKSQHWVERLNTNSKLSNFNTGRILILESQAINESLGLTEASSDPESSKESRERFGLDTTKHTKLESQAFSSKNVSGTVTVECTEPATSPVPTKV</sequence>
<proteinExistence type="predicted"/>
<evidence type="ECO:0000313" key="3">
    <source>
        <dbReference type="Proteomes" id="UP001151760"/>
    </source>
</evidence>
<feature type="region of interest" description="Disordered" evidence="1">
    <location>
        <begin position="57"/>
        <end position="82"/>
    </location>
</feature>
<comment type="caution">
    <text evidence="2">The sequence shown here is derived from an EMBL/GenBank/DDBJ whole genome shotgun (WGS) entry which is preliminary data.</text>
</comment>
<reference evidence="2" key="1">
    <citation type="journal article" date="2022" name="Int. J. Mol. Sci.">
        <title>Draft Genome of Tanacetum Coccineum: Genomic Comparison of Closely Related Tanacetum-Family Plants.</title>
        <authorList>
            <person name="Yamashiro T."/>
            <person name="Shiraishi A."/>
            <person name="Nakayama K."/>
            <person name="Satake H."/>
        </authorList>
    </citation>
    <scope>NUCLEOTIDE SEQUENCE</scope>
</reference>
<gene>
    <name evidence="2" type="ORF">Tco_1003705</name>
</gene>
<accession>A0ABQ5FC40</accession>
<reference evidence="2" key="2">
    <citation type="submission" date="2022-01" db="EMBL/GenBank/DDBJ databases">
        <authorList>
            <person name="Yamashiro T."/>
            <person name="Shiraishi A."/>
            <person name="Satake H."/>
            <person name="Nakayama K."/>
        </authorList>
    </citation>
    <scope>NUCLEOTIDE SEQUENCE</scope>
</reference>
<dbReference type="EMBL" id="BQNB010017174">
    <property type="protein sequence ID" value="GJT60172.1"/>
    <property type="molecule type" value="Genomic_DNA"/>
</dbReference>
<organism evidence="2 3">
    <name type="scientific">Tanacetum coccineum</name>
    <dbReference type="NCBI Taxonomy" id="301880"/>
    <lineage>
        <taxon>Eukaryota</taxon>
        <taxon>Viridiplantae</taxon>
        <taxon>Streptophyta</taxon>
        <taxon>Embryophyta</taxon>
        <taxon>Tracheophyta</taxon>
        <taxon>Spermatophyta</taxon>
        <taxon>Magnoliopsida</taxon>
        <taxon>eudicotyledons</taxon>
        <taxon>Gunneridae</taxon>
        <taxon>Pentapetalae</taxon>
        <taxon>asterids</taxon>
        <taxon>campanulids</taxon>
        <taxon>Asterales</taxon>
        <taxon>Asteraceae</taxon>
        <taxon>Asteroideae</taxon>
        <taxon>Anthemideae</taxon>
        <taxon>Anthemidinae</taxon>
        <taxon>Tanacetum</taxon>
    </lineage>
</organism>
<evidence type="ECO:0000256" key="1">
    <source>
        <dbReference type="SAM" id="MobiDB-lite"/>
    </source>
</evidence>
<keyword evidence="3" id="KW-1185">Reference proteome</keyword>
<dbReference type="Proteomes" id="UP001151760">
    <property type="component" value="Unassembled WGS sequence"/>
</dbReference>
<evidence type="ECO:0000313" key="2">
    <source>
        <dbReference type="EMBL" id="GJT60172.1"/>
    </source>
</evidence>
<feature type="compositionally biased region" description="Basic and acidic residues" evidence="1">
    <location>
        <begin position="66"/>
        <end position="82"/>
    </location>
</feature>
<name>A0ABQ5FC40_9ASTR</name>
<protein>
    <submittedName>
        <fullName evidence="2">Uncharacterized protein</fullName>
    </submittedName>
</protein>